<comment type="caution">
    <text evidence="4">The sequence shown here is derived from an EMBL/GenBank/DDBJ whole genome shotgun (WGS) entry which is preliminary data.</text>
</comment>
<evidence type="ECO:0000256" key="1">
    <source>
        <dbReference type="ARBA" id="ARBA00023002"/>
    </source>
</evidence>
<dbReference type="InterPro" id="IPR036291">
    <property type="entry name" value="NAD(P)-bd_dom_sf"/>
</dbReference>
<protein>
    <submittedName>
        <fullName evidence="4">D-2-hydroxyacid dehydrogenase</fullName>
    </submittedName>
</protein>
<gene>
    <name evidence="4" type="ORF">AB675_2835</name>
</gene>
<dbReference type="GeneID" id="28734718"/>
<sequence length="405" mass="43675">MGGGPESPERQNGEQELELLVTLPLPEMPAQVDILKRKFPSISKVTWVTASKLADAEDKIREAWKTATFVVTLGIVPEKKEDVPKLRLLHIFSAGIDHLNDKPLLTSPSLSSIAVTTSSGIHGPPITEWVLSSLLALTRETFTVHHWQREHKWGDNKQIFHKMSDWAGKTIGIAGYGSIGRQVARALVGLGVKVHAYTSRARKTSEARRDGGWIVGEKQGWGLGDREGTLPVAWYSEEDGQGGGEKNKKAGLHTFLRSGLSAVVVSLPLTTATTGLFGKEEFEILRDGVKAATAAQPDVTKPEIDAAGCYFVNIARGKMVEQDALIEALNTGVLKGAALDVTEPEPLGENSKLWDAKNTIVSPHISGLGREYAGRSLEIVVENIGRLLGGASGGLVNEVTRGRGY</sequence>
<reference evidence="4 5" key="1">
    <citation type="submission" date="2015-06" db="EMBL/GenBank/DDBJ databases">
        <title>Draft genome of the ant-associated black yeast Phialophora attae CBS 131958.</title>
        <authorList>
            <person name="Moreno L.F."/>
            <person name="Stielow B.J."/>
            <person name="de Hoog S."/>
            <person name="Vicente V.A."/>
            <person name="Weiss V.A."/>
            <person name="de Vries M."/>
            <person name="Cruz L.M."/>
            <person name="Souza E.M."/>
        </authorList>
    </citation>
    <scope>NUCLEOTIDE SEQUENCE [LARGE SCALE GENOMIC DNA]</scope>
    <source>
        <strain evidence="4 5">CBS 131958</strain>
    </source>
</reference>
<dbReference type="PANTHER" id="PTHR43333:SF1">
    <property type="entry name" value="D-ISOMER SPECIFIC 2-HYDROXYACID DEHYDROGENASE NAD-BINDING DOMAIN-CONTAINING PROTEIN"/>
    <property type="match status" value="1"/>
</dbReference>
<feature type="domain" description="D-isomer specific 2-hydroxyacid dehydrogenase NAD-binding" evidence="3">
    <location>
        <begin position="132"/>
        <end position="208"/>
    </location>
</feature>
<dbReference type="AlphaFoldDB" id="A0A0N1P468"/>
<dbReference type="EMBL" id="LFJN01000002">
    <property type="protein sequence ID" value="KPI45273.1"/>
    <property type="molecule type" value="Genomic_DNA"/>
</dbReference>
<dbReference type="GO" id="GO:0051287">
    <property type="term" value="F:NAD binding"/>
    <property type="evidence" value="ECO:0007669"/>
    <property type="project" value="InterPro"/>
</dbReference>
<dbReference type="VEuPathDB" id="FungiDB:AB675_2835"/>
<dbReference type="OrthoDB" id="298012at2759"/>
<keyword evidence="5" id="KW-1185">Reference proteome</keyword>
<dbReference type="Proteomes" id="UP000038010">
    <property type="component" value="Unassembled WGS sequence"/>
</dbReference>
<dbReference type="RefSeq" id="XP_018005236.1">
    <property type="nucleotide sequence ID" value="XM_018142838.1"/>
</dbReference>
<dbReference type="Gene3D" id="3.40.50.720">
    <property type="entry name" value="NAD(P)-binding Rossmann-like Domain"/>
    <property type="match status" value="3"/>
</dbReference>
<evidence type="ECO:0000259" key="3">
    <source>
        <dbReference type="Pfam" id="PF02826"/>
    </source>
</evidence>
<proteinExistence type="predicted"/>
<dbReference type="GO" id="GO:0016491">
    <property type="term" value="F:oxidoreductase activity"/>
    <property type="evidence" value="ECO:0007669"/>
    <property type="project" value="UniProtKB-KW"/>
</dbReference>
<dbReference type="InterPro" id="IPR006140">
    <property type="entry name" value="D-isomer_DH_NAD-bd"/>
</dbReference>
<dbReference type="SUPFAM" id="SSF52283">
    <property type="entry name" value="Formate/glycerate dehydrogenase catalytic domain-like"/>
    <property type="match status" value="1"/>
</dbReference>
<name>A0A0N1P468_9EURO</name>
<keyword evidence="2" id="KW-0520">NAD</keyword>
<evidence type="ECO:0000313" key="5">
    <source>
        <dbReference type="Proteomes" id="UP000038010"/>
    </source>
</evidence>
<keyword evidence="1" id="KW-0560">Oxidoreductase</keyword>
<evidence type="ECO:0000256" key="2">
    <source>
        <dbReference type="ARBA" id="ARBA00023027"/>
    </source>
</evidence>
<dbReference type="Pfam" id="PF02826">
    <property type="entry name" value="2-Hacid_dh_C"/>
    <property type="match status" value="2"/>
</dbReference>
<organism evidence="4 5">
    <name type="scientific">Cyphellophora attinorum</name>
    <dbReference type="NCBI Taxonomy" id="1664694"/>
    <lineage>
        <taxon>Eukaryota</taxon>
        <taxon>Fungi</taxon>
        <taxon>Dikarya</taxon>
        <taxon>Ascomycota</taxon>
        <taxon>Pezizomycotina</taxon>
        <taxon>Eurotiomycetes</taxon>
        <taxon>Chaetothyriomycetidae</taxon>
        <taxon>Chaetothyriales</taxon>
        <taxon>Cyphellophoraceae</taxon>
        <taxon>Cyphellophora</taxon>
    </lineage>
</organism>
<dbReference type="SUPFAM" id="SSF51735">
    <property type="entry name" value="NAD(P)-binding Rossmann-fold domains"/>
    <property type="match status" value="1"/>
</dbReference>
<feature type="domain" description="D-isomer specific 2-hydroxyacid dehydrogenase NAD-binding" evidence="3">
    <location>
        <begin position="251"/>
        <end position="366"/>
    </location>
</feature>
<evidence type="ECO:0000313" key="4">
    <source>
        <dbReference type="EMBL" id="KPI45273.1"/>
    </source>
</evidence>
<accession>A0A0N1P468</accession>
<dbReference type="PANTHER" id="PTHR43333">
    <property type="entry name" value="2-HACID_DH_C DOMAIN-CONTAINING PROTEIN"/>
    <property type="match status" value="1"/>
</dbReference>
<dbReference type="STRING" id="1664694.A0A0N1P468"/>